<keyword evidence="4" id="KW-1185">Reference proteome</keyword>
<evidence type="ECO:0000313" key="3">
    <source>
        <dbReference type="EMBL" id="KAL1503854.1"/>
    </source>
</evidence>
<dbReference type="InterPro" id="IPR011042">
    <property type="entry name" value="6-blade_b-propeller_TolB-like"/>
</dbReference>
<dbReference type="Gene3D" id="2.120.10.30">
    <property type="entry name" value="TolB, C-terminal domain"/>
    <property type="match status" value="2"/>
</dbReference>
<keyword evidence="1" id="KW-0677">Repeat</keyword>
<name>A0AB34IQA6_PRYPA</name>
<sequence length="337" mass="35719">MVARTRSRRASSSLSDLPLQPELIAHLLSTLEAEHGTEALELVAPVCQSWCRGVRACLHIDPEPEHRFGELRSGDKPLRFDRPHGAVFLADGDVCVADCDNFRLQIVSRDGLHLRDVRLPGGTSCPTSVAVDAACFYVVEHGAHTLSKLQLTGHRLLTAGGWGGGPGQLRHPWGVALAAGRVYVTDGGNDRVCVFSAADLTHLFSFGRRGSAAGELRGPRGVAASATELFVADCLNHRVQVYELPGGAFRRTLGGGESAALGRFKQPSGVAVANGRLYVTELAGERLQVMGLDGLPMQAVALGAGPLSGVCVDEEYVCVTALDGQAAIHVLALRSFM</sequence>
<evidence type="ECO:0000256" key="1">
    <source>
        <dbReference type="ARBA" id="ARBA00022737"/>
    </source>
</evidence>
<dbReference type="EMBL" id="JBGBPQ010000021">
    <property type="protein sequence ID" value="KAL1503854.1"/>
    <property type="molecule type" value="Genomic_DNA"/>
</dbReference>
<dbReference type="InterPro" id="IPR050952">
    <property type="entry name" value="TRIM-NHL_E3_ligases"/>
</dbReference>
<dbReference type="PROSITE" id="PS51125">
    <property type="entry name" value="NHL"/>
    <property type="match status" value="3"/>
</dbReference>
<accession>A0AB34IQA6</accession>
<feature type="repeat" description="NHL" evidence="2">
    <location>
        <begin position="160"/>
        <end position="198"/>
    </location>
</feature>
<feature type="repeat" description="NHL" evidence="2">
    <location>
        <begin position="80"/>
        <end position="110"/>
    </location>
</feature>
<dbReference type="PANTHER" id="PTHR24104:SF25">
    <property type="entry name" value="PROTEIN LIN-41"/>
    <property type="match status" value="1"/>
</dbReference>
<dbReference type="Proteomes" id="UP001515480">
    <property type="component" value="Unassembled WGS sequence"/>
</dbReference>
<proteinExistence type="predicted"/>
<evidence type="ECO:0000313" key="4">
    <source>
        <dbReference type="Proteomes" id="UP001515480"/>
    </source>
</evidence>
<dbReference type="Pfam" id="PF01436">
    <property type="entry name" value="NHL"/>
    <property type="match status" value="2"/>
</dbReference>
<dbReference type="InterPro" id="IPR001258">
    <property type="entry name" value="NHL_repeat"/>
</dbReference>
<feature type="repeat" description="NHL" evidence="2">
    <location>
        <begin position="203"/>
        <end position="245"/>
    </location>
</feature>
<dbReference type="PANTHER" id="PTHR24104">
    <property type="entry name" value="E3 UBIQUITIN-PROTEIN LIGASE NHLRC1-RELATED"/>
    <property type="match status" value="1"/>
</dbReference>
<evidence type="ECO:0008006" key="5">
    <source>
        <dbReference type="Google" id="ProtNLM"/>
    </source>
</evidence>
<organism evidence="3 4">
    <name type="scientific">Prymnesium parvum</name>
    <name type="common">Toxic golden alga</name>
    <dbReference type="NCBI Taxonomy" id="97485"/>
    <lineage>
        <taxon>Eukaryota</taxon>
        <taxon>Haptista</taxon>
        <taxon>Haptophyta</taxon>
        <taxon>Prymnesiophyceae</taxon>
        <taxon>Prymnesiales</taxon>
        <taxon>Prymnesiaceae</taxon>
        <taxon>Prymnesium</taxon>
    </lineage>
</organism>
<comment type="caution">
    <text evidence="3">The sequence shown here is derived from an EMBL/GenBank/DDBJ whole genome shotgun (WGS) entry which is preliminary data.</text>
</comment>
<dbReference type="AlphaFoldDB" id="A0AB34IQA6"/>
<evidence type="ECO:0000256" key="2">
    <source>
        <dbReference type="PROSITE-ProRule" id="PRU00504"/>
    </source>
</evidence>
<dbReference type="CDD" id="cd05819">
    <property type="entry name" value="NHL"/>
    <property type="match status" value="1"/>
</dbReference>
<dbReference type="SUPFAM" id="SSF101898">
    <property type="entry name" value="NHL repeat"/>
    <property type="match status" value="1"/>
</dbReference>
<dbReference type="GO" id="GO:0008270">
    <property type="term" value="F:zinc ion binding"/>
    <property type="evidence" value="ECO:0007669"/>
    <property type="project" value="UniProtKB-KW"/>
</dbReference>
<protein>
    <recommendedName>
        <fullName evidence="5">Peptidylamidoglycolate lyase</fullName>
    </recommendedName>
</protein>
<reference evidence="3 4" key="1">
    <citation type="journal article" date="2024" name="Science">
        <title>Giant polyketide synthase enzymes in the biosynthesis of giant marine polyether toxins.</title>
        <authorList>
            <person name="Fallon T.R."/>
            <person name="Shende V.V."/>
            <person name="Wierzbicki I.H."/>
            <person name="Pendleton A.L."/>
            <person name="Watervoot N.F."/>
            <person name="Auber R.P."/>
            <person name="Gonzalez D.J."/>
            <person name="Wisecaver J.H."/>
            <person name="Moore B.S."/>
        </authorList>
    </citation>
    <scope>NUCLEOTIDE SEQUENCE [LARGE SCALE GENOMIC DNA]</scope>
    <source>
        <strain evidence="3 4">12B1</strain>
    </source>
</reference>
<gene>
    <name evidence="3" type="ORF">AB1Y20_012318</name>
</gene>